<reference evidence="3" key="1">
    <citation type="submission" date="2017-12" db="EMBL/GenBank/DDBJ databases">
        <authorList>
            <person name="Diaz M."/>
        </authorList>
    </citation>
    <scope>NUCLEOTIDE SEQUENCE [LARGE SCALE GENOMIC DNA]</scope>
    <source>
        <strain evidence="3">FI11154</strain>
    </source>
</reference>
<organism evidence="2 3">
    <name type="scientific">Ochrobactrum soli</name>
    <dbReference type="NCBI Taxonomy" id="2448455"/>
    <lineage>
        <taxon>Bacteria</taxon>
        <taxon>Pseudomonadati</taxon>
        <taxon>Pseudomonadota</taxon>
        <taxon>Alphaproteobacteria</taxon>
        <taxon>Hyphomicrobiales</taxon>
        <taxon>Brucellaceae</taxon>
        <taxon>Brucella/Ochrobactrum group</taxon>
        <taxon>Ochrobactrum</taxon>
    </lineage>
</organism>
<gene>
    <name evidence="2" type="ORF">OHAE_1825</name>
</gene>
<evidence type="ECO:0000313" key="2">
    <source>
        <dbReference type="EMBL" id="SPL65958.1"/>
    </source>
</evidence>
<protein>
    <submittedName>
        <fullName evidence="2">Uncharacterized protein</fullName>
    </submittedName>
</protein>
<evidence type="ECO:0000313" key="3">
    <source>
        <dbReference type="Proteomes" id="UP000246073"/>
    </source>
</evidence>
<dbReference type="AlphaFoldDB" id="A0A2P9HPA1"/>
<sequence length="37" mass="4256">MRRPFFRAHPEKCETPPQGNQFTGLISDPASIRKDAR</sequence>
<dbReference type="Proteomes" id="UP000246073">
    <property type="component" value="Unassembled WGS sequence"/>
</dbReference>
<feature type="region of interest" description="Disordered" evidence="1">
    <location>
        <begin position="1"/>
        <end position="37"/>
    </location>
</feature>
<dbReference type="EMBL" id="OOFM01000005">
    <property type="protein sequence ID" value="SPL65958.1"/>
    <property type="molecule type" value="Genomic_DNA"/>
</dbReference>
<accession>A0A2P9HPA1</accession>
<proteinExistence type="predicted"/>
<evidence type="ECO:0000256" key="1">
    <source>
        <dbReference type="SAM" id="MobiDB-lite"/>
    </source>
</evidence>
<name>A0A2P9HPA1_9HYPH</name>